<feature type="region of interest" description="Disordered" evidence="1">
    <location>
        <begin position="200"/>
        <end position="244"/>
    </location>
</feature>
<accession>A0ABN1W3U6</accession>
<dbReference type="Gene3D" id="1.10.260.40">
    <property type="entry name" value="lambda repressor-like DNA-binding domains"/>
    <property type="match status" value="1"/>
</dbReference>
<organism evidence="3 4">
    <name type="scientific">Kitasatospora nipponensis</name>
    <dbReference type="NCBI Taxonomy" id="258049"/>
    <lineage>
        <taxon>Bacteria</taxon>
        <taxon>Bacillati</taxon>
        <taxon>Actinomycetota</taxon>
        <taxon>Actinomycetes</taxon>
        <taxon>Kitasatosporales</taxon>
        <taxon>Streptomycetaceae</taxon>
        <taxon>Kitasatospora</taxon>
    </lineage>
</organism>
<sequence>MECEPRRPVGVGGSPDGGPPAGRTAEQGPGRTRGTAALCSQAASVYDDLRDCTRVAWPPDAGEGTVTAGTSGAPTVADRIERLFQAVRKPNREPYSNEEVARACREATGESFSSVYLWQLRTGKRTNPTKRHLEALADFFQVPATYFFEDESGTQIGDELKLVGALRDAGVRNVALRAATLSPQGLTTIADLIEAIARREAEQGAAPRGVHPPVGDEPSEPAVAADPDRPREDEGRQPGPRRRR</sequence>
<comment type="caution">
    <text evidence="3">The sequence shown here is derived from an EMBL/GenBank/DDBJ whole genome shotgun (WGS) entry which is preliminary data.</text>
</comment>
<name>A0ABN1W3U6_9ACTN</name>
<protein>
    <recommendedName>
        <fullName evidence="2">HTH cro/C1-type domain-containing protein</fullName>
    </recommendedName>
</protein>
<feature type="compositionally biased region" description="Basic and acidic residues" evidence="1">
    <location>
        <begin position="226"/>
        <end position="236"/>
    </location>
</feature>
<reference evidence="3 4" key="1">
    <citation type="journal article" date="2019" name="Int. J. Syst. Evol. Microbiol.">
        <title>The Global Catalogue of Microorganisms (GCM) 10K type strain sequencing project: providing services to taxonomists for standard genome sequencing and annotation.</title>
        <authorList>
            <consortium name="The Broad Institute Genomics Platform"/>
            <consortium name="The Broad Institute Genome Sequencing Center for Infectious Disease"/>
            <person name="Wu L."/>
            <person name="Ma J."/>
        </authorList>
    </citation>
    <scope>NUCLEOTIDE SEQUENCE [LARGE SCALE GENOMIC DNA]</scope>
    <source>
        <strain evidence="3 4">JCM 13004</strain>
    </source>
</reference>
<dbReference type="Proteomes" id="UP001500037">
    <property type="component" value="Unassembled WGS sequence"/>
</dbReference>
<dbReference type="PROSITE" id="PS50943">
    <property type="entry name" value="HTH_CROC1"/>
    <property type="match status" value="1"/>
</dbReference>
<evidence type="ECO:0000256" key="1">
    <source>
        <dbReference type="SAM" id="MobiDB-lite"/>
    </source>
</evidence>
<evidence type="ECO:0000313" key="3">
    <source>
        <dbReference type="EMBL" id="GAA1234347.1"/>
    </source>
</evidence>
<dbReference type="EMBL" id="BAAALF010000035">
    <property type="protein sequence ID" value="GAA1234347.1"/>
    <property type="molecule type" value="Genomic_DNA"/>
</dbReference>
<dbReference type="InterPro" id="IPR001387">
    <property type="entry name" value="Cro/C1-type_HTH"/>
</dbReference>
<feature type="region of interest" description="Disordered" evidence="1">
    <location>
        <begin position="1"/>
        <end position="34"/>
    </location>
</feature>
<proteinExistence type="predicted"/>
<feature type="domain" description="HTH cro/C1-type" evidence="2">
    <location>
        <begin position="116"/>
        <end position="147"/>
    </location>
</feature>
<evidence type="ECO:0000313" key="4">
    <source>
        <dbReference type="Proteomes" id="UP001500037"/>
    </source>
</evidence>
<feature type="compositionally biased region" description="Gly residues" evidence="1">
    <location>
        <begin position="10"/>
        <end position="20"/>
    </location>
</feature>
<evidence type="ECO:0000259" key="2">
    <source>
        <dbReference type="PROSITE" id="PS50943"/>
    </source>
</evidence>
<gene>
    <name evidence="3" type="ORF">GCM10009665_25710</name>
</gene>
<dbReference type="InterPro" id="IPR010982">
    <property type="entry name" value="Lambda_DNA-bd_dom_sf"/>
</dbReference>
<keyword evidence="4" id="KW-1185">Reference proteome</keyword>